<dbReference type="EMBL" id="BEZZ01193273">
    <property type="protein sequence ID" value="GCC46815.1"/>
    <property type="molecule type" value="Genomic_DNA"/>
</dbReference>
<reference evidence="1 2" key="1">
    <citation type="journal article" date="2018" name="Nat. Ecol. Evol.">
        <title>Shark genomes provide insights into elasmobranch evolution and the origin of vertebrates.</title>
        <authorList>
            <person name="Hara Y"/>
            <person name="Yamaguchi K"/>
            <person name="Onimaru K"/>
            <person name="Kadota M"/>
            <person name="Koyanagi M"/>
            <person name="Keeley SD"/>
            <person name="Tatsumi K"/>
            <person name="Tanaka K"/>
            <person name="Motone F"/>
            <person name="Kageyama Y"/>
            <person name="Nozu R"/>
            <person name="Adachi N"/>
            <person name="Nishimura O"/>
            <person name="Nakagawa R"/>
            <person name="Tanegashima C"/>
            <person name="Kiyatake I"/>
            <person name="Matsumoto R"/>
            <person name="Murakumo K"/>
            <person name="Nishida K"/>
            <person name="Terakita A"/>
            <person name="Kuratani S"/>
            <person name="Sato K"/>
            <person name="Hyodo S Kuraku.S."/>
        </authorList>
    </citation>
    <scope>NUCLEOTIDE SEQUENCE [LARGE SCALE GENOMIC DNA]</scope>
</reference>
<dbReference type="OrthoDB" id="10674602at2759"/>
<accession>A0A401TVX3</accession>
<sequence>MISAQTLRVCREGEPLRSFPDHASSRRRQHVAEAANRLDDIDFQLLADAADEHLDGVGVAVEVLVVEMLDQLGARNHPPGVVHQIVEQIVFVRGQLDRVAVDGHALGAGVERYRPAHQLDLGMPGRAAQQRTDPRQHLLEMEGLGDIVVGAGVEALNLVAPAVAR</sequence>
<name>A0A401TVX3_CHIPU</name>
<dbReference type="AlphaFoldDB" id="A0A401TVX3"/>
<gene>
    <name evidence="1" type="ORF">chiPu_0030797</name>
</gene>
<organism evidence="1 2">
    <name type="scientific">Chiloscyllium punctatum</name>
    <name type="common">Brownbanded bambooshark</name>
    <name type="synonym">Hemiscyllium punctatum</name>
    <dbReference type="NCBI Taxonomy" id="137246"/>
    <lineage>
        <taxon>Eukaryota</taxon>
        <taxon>Metazoa</taxon>
        <taxon>Chordata</taxon>
        <taxon>Craniata</taxon>
        <taxon>Vertebrata</taxon>
        <taxon>Chondrichthyes</taxon>
        <taxon>Elasmobranchii</taxon>
        <taxon>Galeomorphii</taxon>
        <taxon>Galeoidea</taxon>
        <taxon>Orectolobiformes</taxon>
        <taxon>Hemiscylliidae</taxon>
        <taxon>Chiloscyllium</taxon>
    </lineage>
</organism>
<evidence type="ECO:0000313" key="1">
    <source>
        <dbReference type="EMBL" id="GCC46815.1"/>
    </source>
</evidence>
<comment type="caution">
    <text evidence="1">The sequence shown here is derived from an EMBL/GenBank/DDBJ whole genome shotgun (WGS) entry which is preliminary data.</text>
</comment>
<evidence type="ECO:0000313" key="2">
    <source>
        <dbReference type="Proteomes" id="UP000287033"/>
    </source>
</evidence>
<dbReference type="Proteomes" id="UP000287033">
    <property type="component" value="Unassembled WGS sequence"/>
</dbReference>
<feature type="non-terminal residue" evidence="1">
    <location>
        <position position="165"/>
    </location>
</feature>
<keyword evidence="2" id="KW-1185">Reference proteome</keyword>
<proteinExistence type="predicted"/>
<protein>
    <submittedName>
        <fullName evidence="1">Uncharacterized protein</fullName>
    </submittedName>
</protein>